<dbReference type="PANTHER" id="PTHR35562:SF2">
    <property type="entry name" value="DNA ENDONUCLEASE SMRA-RELATED"/>
    <property type="match status" value="1"/>
</dbReference>
<reference evidence="3 4" key="1">
    <citation type="submission" date="2024-03" db="EMBL/GenBank/DDBJ databases">
        <authorList>
            <person name="Jo J.-H."/>
        </authorList>
    </citation>
    <scope>NUCLEOTIDE SEQUENCE [LARGE SCALE GENOMIC DNA]</scope>
    <source>
        <strain evidence="3 4">AS3R-12</strain>
    </source>
</reference>
<dbReference type="Proteomes" id="UP001379235">
    <property type="component" value="Unassembled WGS sequence"/>
</dbReference>
<feature type="region of interest" description="Disordered" evidence="1">
    <location>
        <begin position="30"/>
        <end position="53"/>
    </location>
</feature>
<keyword evidence="4" id="KW-1185">Reference proteome</keyword>
<dbReference type="InterPro" id="IPR036063">
    <property type="entry name" value="Smr_dom_sf"/>
</dbReference>
<proteinExistence type="predicted"/>
<accession>A0ABU8SCX4</accession>
<evidence type="ECO:0000256" key="1">
    <source>
        <dbReference type="SAM" id="MobiDB-lite"/>
    </source>
</evidence>
<evidence type="ECO:0000259" key="2">
    <source>
        <dbReference type="PROSITE" id="PS50828"/>
    </source>
</evidence>
<dbReference type="RefSeq" id="WP_339969426.1">
    <property type="nucleotide sequence ID" value="NZ_JBBHJY010000011.1"/>
</dbReference>
<organism evidence="3 4">
    <name type="scientific">Novosphingobium aquae</name>
    <dbReference type="NCBI Taxonomy" id="3133435"/>
    <lineage>
        <taxon>Bacteria</taxon>
        <taxon>Pseudomonadati</taxon>
        <taxon>Pseudomonadota</taxon>
        <taxon>Alphaproteobacteria</taxon>
        <taxon>Sphingomonadales</taxon>
        <taxon>Sphingomonadaceae</taxon>
        <taxon>Novosphingobium</taxon>
    </lineage>
</organism>
<dbReference type="Gene3D" id="3.30.1370.110">
    <property type="match status" value="1"/>
</dbReference>
<comment type="caution">
    <text evidence="3">The sequence shown here is derived from an EMBL/GenBank/DDBJ whole genome shotgun (WGS) entry which is preliminary data.</text>
</comment>
<gene>
    <name evidence="3" type="ORF">WG900_18090</name>
</gene>
<protein>
    <submittedName>
        <fullName evidence="3">Smr/MutS family protein</fullName>
    </submittedName>
</protein>
<feature type="compositionally biased region" description="Low complexity" evidence="1">
    <location>
        <begin position="30"/>
        <end position="41"/>
    </location>
</feature>
<dbReference type="EMBL" id="JBBHJY010000011">
    <property type="protein sequence ID" value="MEJ6011818.1"/>
    <property type="molecule type" value="Genomic_DNA"/>
</dbReference>
<sequence length="195" mass="20733">MKPPRGLTAEEAALWSRVAATVKPLRPLRKAAAATAPVAPEGKGKAPPPPLPVKRKAAIRPFSPPPVQPPRDPPVATHHGLDASWDRKLAQGTVAPDFTIDLHGHTLDTAWNRLEHGLMLAESQGARVILVVTGRPRPVDRGAAHSGGQRGVIRAKLLDWLAAGSHSSRIAAVRAAHRRHGGAGALYLVLRRAKV</sequence>
<evidence type="ECO:0000313" key="4">
    <source>
        <dbReference type="Proteomes" id="UP001379235"/>
    </source>
</evidence>
<dbReference type="PROSITE" id="PS50828">
    <property type="entry name" value="SMR"/>
    <property type="match status" value="1"/>
</dbReference>
<dbReference type="InterPro" id="IPR002625">
    <property type="entry name" value="Smr_dom"/>
</dbReference>
<feature type="domain" description="Smr" evidence="2">
    <location>
        <begin position="100"/>
        <end position="191"/>
    </location>
</feature>
<name>A0ABU8SCX4_9SPHN</name>
<evidence type="ECO:0000313" key="3">
    <source>
        <dbReference type="EMBL" id="MEJ6011818.1"/>
    </source>
</evidence>
<dbReference type="SUPFAM" id="SSF160443">
    <property type="entry name" value="SMR domain-like"/>
    <property type="match status" value="1"/>
</dbReference>
<dbReference type="Pfam" id="PF01713">
    <property type="entry name" value="Smr"/>
    <property type="match status" value="1"/>
</dbReference>
<dbReference type="PANTHER" id="PTHR35562">
    <property type="entry name" value="DNA ENDONUCLEASE SMRA-RELATED"/>
    <property type="match status" value="1"/>
</dbReference>